<protein>
    <submittedName>
        <fullName evidence="7">Protein PetR</fullName>
    </submittedName>
</protein>
<dbReference type="Pfam" id="PF00486">
    <property type="entry name" value="Trans_reg_C"/>
    <property type="match status" value="1"/>
</dbReference>
<evidence type="ECO:0000256" key="3">
    <source>
        <dbReference type="ARBA" id="ARBA00023125"/>
    </source>
</evidence>
<reference evidence="7" key="1">
    <citation type="submission" date="2018-07" db="EMBL/GenBank/DDBJ databases">
        <authorList>
            <person name="Quirk P.G."/>
            <person name="Krulwich T.A."/>
        </authorList>
    </citation>
    <scope>NUCLEOTIDE SEQUENCE</scope>
</reference>
<dbReference type="GO" id="GO:0006355">
    <property type="term" value="P:regulation of DNA-templated transcription"/>
    <property type="evidence" value="ECO:0007669"/>
    <property type="project" value="InterPro"/>
</dbReference>
<dbReference type="GO" id="GO:0005829">
    <property type="term" value="C:cytosol"/>
    <property type="evidence" value="ECO:0007669"/>
    <property type="project" value="TreeGrafter"/>
</dbReference>
<evidence type="ECO:0000256" key="4">
    <source>
        <dbReference type="ARBA" id="ARBA00023163"/>
    </source>
</evidence>
<keyword evidence="3" id="KW-0238">DNA-binding</keyword>
<dbReference type="Gene3D" id="1.10.10.10">
    <property type="entry name" value="Winged helix-like DNA-binding domain superfamily/Winged helix DNA-binding domain"/>
    <property type="match status" value="1"/>
</dbReference>
<dbReference type="Gene3D" id="3.40.50.2300">
    <property type="match status" value="1"/>
</dbReference>
<dbReference type="SMART" id="SM00862">
    <property type="entry name" value="Trans_reg_C"/>
    <property type="match status" value="1"/>
</dbReference>
<keyword evidence="4" id="KW-0804">Transcription</keyword>
<dbReference type="InterPro" id="IPR001789">
    <property type="entry name" value="Sig_transdc_resp-reg_receiver"/>
</dbReference>
<dbReference type="AlphaFoldDB" id="A0A380TGY7"/>
<dbReference type="SUPFAM" id="SSF46894">
    <property type="entry name" value="C-terminal effector domain of the bipartite response regulators"/>
    <property type="match status" value="1"/>
</dbReference>
<keyword evidence="1" id="KW-0597">Phosphoprotein</keyword>
<dbReference type="CDD" id="cd00383">
    <property type="entry name" value="trans_reg_C"/>
    <property type="match status" value="1"/>
</dbReference>
<dbReference type="GO" id="GO:0032993">
    <property type="term" value="C:protein-DNA complex"/>
    <property type="evidence" value="ECO:0007669"/>
    <property type="project" value="TreeGrafter"/>
</dbReference>
<dbReference type="EMBL" id="UIDG01000286">
    <property type="protein sequence ID" value="SUS06981.1"/>
    <property type="molecule type" value="Genomic_DNA"/>
</dbReference>
<evidence type="ECO:0000313" key="8">
    <source>
        <dbReference type="EMBL" id="SUS07632.1"/>
    </source>
</evidence>
<accession>A0A380TGY7</accession>
<dbReference type="SUPFAM" id="SSF52172">
    <property type="entry name" value="CheY-like"/>
    <property type="match status" value="1"/>
</dbReference>
<dbReference type="PANTHER" id="PTHR48111">
    <property type="entry name" value="REGULATOR OF RPOS"/>
    <property type="match status" value="1"/>
</dbReference>
<dbReference type="Pfam" id="PF00072">
    <property type="entry name" value="Response_reg"/>
    <property type="match status" value="1"/>
</dbReference>
<feature type="domain" description="Response regulatory" evidence="5">
    <location>
        <begin position="3"/>
        <end position="116"/>
    </location>
</feature>
<gene>
    <name evidence="7" type="primary">petR</name>
    <name evidence="7" type="ORF">DF3PB_3560003</name>
    <name evidence="8" type="ORF">DF3PB_4770001</name>
</gene>
<dbReference type="InterPro" id="IPR039420">
    <property type="entry name" value="WalR-like"/>
</dbReference>
<feature type="domain" description="OmpR/PhoB-type" evidence="6">
    <location>
        <begin position="129"/>
        <end position="229"/>
    </location>
</feature>
<dbReference type="SMART" id="SM00448">
    <property type="entry name" value="REC"/>
    <property type="match status" value="1"/>
</dbReference>
<dbReference type="InterPro" id="IPR011006">
    <property type="entry name" value="CheY-like_superfamily"/>
</dbReference>
<dbReference type="PROSITE" id="PS51755">
    <property type="entry name" value="OMPR_PHOB"/>
    <property type="match status" value="1"/>
</dbReference>
<organism evidence="7">
    <name type="scientific">metagenome</name>
    <dbReference type="NCBI Taxonomy" id="256318"/>
    <lineage>
        <taxon>unclassified sequences</taxon>
        <taxon>metagenomes</taxon>
    </lineage>
</organism>
<proteinExistence type="predicted"/>
<dbReference type="Gene3D" id="6.10.250.690">
    <property type="match status" value="1"/>
</dbReference>
<dbReference type="EMBL" id="UIDG01000420">
    <property type="protein sequence ID" value="SUS07632.1"/>
    <property type="molecule type" value="Genomic_DNA"/>
</dbReference>
<evidence type="ECO:0000256" key="1">
    <source>
        <dbReference type="ARBA" id="ARBA00022553"/>
    </source>
</evidence>
<dbReference type="PANTHER" id="PTHR48111:SF4">
    <property type="entry name" value="DNA-BINDING DUAL TRANSCRIPTIONAL REGULATOR OMPR"/>
    <property type="match status" value="1"/>
</dbReference>
<sequence length="237" mass="25511">MAEIIVVDDEPDIRIIVSAFLGHAGHSVRTAGDGAALRALLDERVPDLVVLDVVMPGEDGLSIARALRAQHALGIIMLTASGTVVDRVVGLEIGADDYIVKPFEPRELLARVEAVLRRRKARVAPALPPDTVAIGRFAFDPERRTLTDAEGASVLLTTKEAALLAVLAAHRGKVLTRETLLDSLAAEGDEPFDRSIDSRIKRLRQKIEADPGKPALIKTVHGSGYMLAGGDRDDRRV</sequence>
<dbReference type="GO" id="GO:0000976">
    <property type="term" value="F:transcription cis-regulatory region binding"/>
    <property type="evidence" value="ECO:0007669"/>
    <property type="project" value="TreeGrafter"/>
</dbReference>
<dbReference type="InterPro" id="IPR016032">
    <property type="entry name" value="Sig_transdc_resp-reg_C-effctor"/>
</dbReference>
<dbReference type="InterPro" id="IPR036388">
    <property type="entry name" value="WH-like_DNA-bd_sf"/>
</dbReference>
<dbReference type="InterPro" id="IPR001867">
    <property type="entry name" value="OmpR/PhoB-type_DNA-bd"/>
</dbReference>
<keyword evidence="2" id="KW-0805">Transcription regulation</keyword>
<evidence type="ECO:0000259" key="5">
    <source>
        <dbReference type="PROSITE" id="PS50110"/>
    </source>
</evidence>
<name>A0A380TGY7_9ZZZZ</name>
<evidence type="ECO:0000313" key="7">
    <source>
        <dbReference type="EMBL" id="SUS06981.1"/>
    </source>
</evidence>
<evidence type="ECO:0000259" key="6">
    <source>
        <dbReference type="PROSITE" id="PS51755"/>
    </source>
</evidence>
<dbReference type="PROSITE" id="PS50110">
    <property type="entry name" value="RESPONSE_REGULATORY"/>
    <property type="match status" value="1"/>
</dbReference>
<dbReference type="GO" id="GO:0000156">
    <property type="term" value="F:phosphorelay response regulator activity"/>
    <property type="evidence" value="ECO:0007669"/>
    <property type="project" value="TreeGrafter"/>
</dbReference>
<evidence type="ECO:0000256" key="2">
    <source>
        <dbReference type="ARBA" id="ARBA00023015"/>
    </source>
</evidence>